<keyword evidence="2" id="KW-1185">Reference proteome</keyword>
<reference evidence="2" key="1">
    <citation type="submission" date="2018-05" db="EMBL/GenBank/DDBJ databases">
        <title>Pseudarcicella sp. HME7025 Genome sequencing and assembly.</title>
        <authorList>
            <person name="Kim H."/>
            <person name="Kang H."/>
            <person name="Joh K."/>
        </authorList>
    </citation>
    <scope>NUCLEOTIDE SEQUENCE [LARGE SCALE GENOMIC DNA]</scope>
    <source>
        <strain evidence="2">HME7025</strain>
    </source>
</reference>
<organism evidence="1 2">
    <name type="scientific">Aquirufa nivalisilvae</name>
    <dbReference type="NCBI Taxonomy" id="2516557"/>
    <lineage>
        <taxon>Bacteria</taxon>
        <taxon>Pseudomonadati</taxon>
        <taxon>Bacteroidota</taxon>
        <taxon>Cytophagia</taxon>
        <taxon>Cytophagales</taxon>
        <taxon>Flectobacillaceae</taxon>
        <taxon>Aquirufa</taxon>
    </lineage>
</organism>
<accession>A0A2S2DUG8</accession>
<dbReference type="OrthoDB" id="6228303at2"/>
<sequence>MKANEKIFTNDLRDKLKAIMSKEIEKLPEMIEKLETREKVNVLCKLMPFVVPKVESVHPKEGEPFTFD</sequence>
<evidence type="ECO:0000313" key="2">
    <source>
        <dbReference type="Proteomes" id="UP000245468"/>
    </source>
</evidence>
<name>A0A2S2DUG8_9BACT</name>
<dbReference type="Proteomes" id="UP000245468">
    <property type="component" value="Chromosome"/>
</dbReference>
<dbReference type="EMBL" id="CP029346">
    <property type="protein sequence ID" value="AWL09051.1"/>
    <property type="molecule type" value="Genomic_DNA"/>
</dbReference>
<gene>
    <name evidence="1" type="ORF">HME7025_01188</name>
</gene>
<dbReference type="AlphaFoldDB" id="A0A2S2DUG8"/>
<dbReference type="KEGG" id="psez:HME7025_01188"/>
<protein>
    <submittedName>
        <fullName evidence="1">Uncharacterized protein</fullName>
    </submittedName>
</protein>
<proteinExistence type="predicted"/>
<evidence type="ECO:0000313" key="1">
    <source>
        <dbReference type="EMBL" id="AWL09051.1"/>
    </source>
</evidence>
<dbReference type="RefSeq" id="WP_154401941.1">
    <property type="nucleotide sequence ID" value="NZ_CP029346.1"/>
</dbReference>